<feature type="non-terminal residue" evidence="2">
    <location>
        <position position="289"/>
    </location>
</feature>
<dbReference type="InterPro" id="IPR052898">
    <property type="entry name" value="ACAD10-like"/>
</dbReference>
<reference evidence="2 3" key="1">
    <citation type="journal article" date="2018" name="Sci. Rep.">
        <title>Comparative genomics provides insights into the lifestyle and reveals functional heterogeneity of dark septate endophytic fungi.</title>
        <authorList>
            <person name="Knapp D.G."/>
            <person name="Nemeth J.B."/>
            <person name="Barry K."/>
            <person name="Hainaut M."/>
            <person name="Henrissat B."/>
            <person name="Johnson J."/>
            <person name="Kuo A."/>
            <person name="Lim J.H.P."/>
            <person name="Lipzen A."/>
            <person name="Nolan M."/>
            <person name="Ohm R.A."/>
            <person name="Tamas L."/>
            <person name="Grigoriev I.V."/>
            <person name="Spatafora J.W."/>
            <person name="Nagy L.G."/>
            <person name="Kovacs G.M."/>
        </authorList>
    </citation>
    <scope>NUCLEOTIDE SEQUENCE [LARGE SCALE GENOMIC DNA]</scope>
    <source>
        <strain evidence="2 3">DSE2036</strain>
    </source>
</reference>
<feature type="region of interest" description="Disordered" evidence="1">
    <location>
        <begin position="172"/>
        <end position="192"/>
    </location>
</feature>
<evidence type="ECO:0000256" key="1">
    <source>
        <dbReference type="SAM" id="MobiDB-lite"/>
    </source>
</evidence>
<keyword evidence="3" id="KW-1185">Reference proteome</keyword>
<dbReference type="AlphaFoldDB" id="A0A2V1E544"/>
<dbReference type="InterPro" id="IPR036412">
    <property type="entry name" value="HAD-like_sf"/>
</dbReference>
<dbReference type="EMBL" id="KZ805315">
    <property type="protein sequence ID" value="PVI05242.1"/>
    <property type="molecule type" value="Genomic_DNA"/>
</dbReference>
<dbReference type="STRING" id="97972.A0A2V1E544"/>
<organism evidence="2 3">
    <name type="scientific">Periconia macrospinosa</name>
    <dbReference type="NCBI Taxonomy" id="97972"/>
    <lineage>
        <taxon>Eukaryota</taxon>
        <taxon>Fungi</taxon>
        <taxon>Dikarya</taxon>
        <taxon>Ascomycota</taxon>
        <taxon>Pezizomycotina</taxon>
        <taxon>Dothideomycetes</taxon>
        <taxon>Pleosporomycetidae</taxon>
        <taxon>Pleosporales</taxon>
        <taxon>Massarineae</taxon>
        <taxon>Periconiaceae</taxon>
        <taxon>Periconia</taxon>
    </lineage>
</organism>
<accession>A0A2V1E544</accession>
<dbReference type="InterPro" id="IPR023214">
    <property type="entry name" value="HAD_sf"/>
</dbReference>
<dbReference type="SUPFAM" id="SSF56784">
    <property type="entry name" value="HAD-like"/>
    <property type="match status" value="2"/>
</dbReference>
<evidence type="ECO:0000313" key="2">
    <source>
        <dbReference type="EMBL" id="PVI05242.1"/>
    </source>
</evidence>
<evidence type="ECO:0008006" key="4">
    <source>
        <dbReference type="Google" id="ProtNLM"/>
    </source>
</evidence>
<dbReference type="Gene3D" id="3.40.50.1000">
    <property type="entry name" value="HAD superfamily/HAD-like"/>
    <property type="match status" value="1"/>
</dbReference>
<protein>
    <recommendedName>
        <fullName evidence="4">HAD-like protein</fullName>
    </recommendedName>
</protein>
<dbReference type="OrthoDB" id="1694274at2759"/>
<dbReference type="PANTHER" id="PTHR47829">
    <property type="entry name" value="HYDROLASE, PUTATIVE (AFU_ORTHOLOGUE AFUA_1G12880)-RELATED"/>
    <property type="match status" value="1"/>
</dbReference>
<proteinExistence type="predicted"/>
<gene>
    <name evidence="2" type="ORF">DM02DRAFT_554905</name>
</gene>
<evidence type="ECO:0000313" key="3">
    <source>
        <dbReference type="Proteomes" id="UP000244855"/>
    </source>
</evidence>
<name>A0A2V1E544_9PLEO</name>
<dbReference type="Proteomes" id="UP000244855">
    <property type="component" value="Unassembled WGS sequence"/>
</dbReference>
<dbReference type="PANTHER" id="PTHR47829:SF1">
    <property type="entry name" value="HAD FAMILY PHOSPHATASE"/>
    <property type="match status" value="1"/>
</dbReference>
<sequence length="289" mass="31541">MSPPPKAILFDIGGVCVISPFQAILDYERAHNIPIGYINSAIQKGPLETGAWQQIERGEVELNDAWFARFKAQLEDADAWAAFCVKNGLPDEKVPSIDAKALFWDMMRISRTPDPYMYPALLKLGSFSVPSSSPTATGKQVVSQFILGALSNTIRFPPSILDDKNVPFTSALLHPSSSSSSPPPNSPLPNFDPTNIATHFHTYLSSAHLGVRKPDLAAYELAVRELSRLSEARGTGVIEARDVVFLDDIGANLKGARAVGLRTIKVALGRTREAVRELEEMVGRSLLEE</sequence>